<dbReference type="EMBL" id="CP002101">
    <property type="protein sequence ID" value="AEH60557.1"/>
    <property type="molecule type" value="Genomic_DNA"/>
</dbReference>
<dbReference type="KEGG" id="mzh:Mzhil_0690"/>
<name>F7XK92_METZD</name>
<sequence>MQNEIIYGIDIAKNSPRSRELPKYSVVVLKNGDAQAHNMVPRHRILKMVRNDHPSIIAVDNIFELASNKRELIHFLSKLPSDVKLVQVTGGITKKSLVRLAHENNISFNRFDPDEEAETCARLAAQGIGCEVSLFEDITKIKISRARSLGRGGWSQNRYRRKVHGAVKVKSREIESILEKESKEKDFTYSRKIVEGFGGYVRCEFTVNKRRDEISVKSSSTSDVQVNVRSVERDKIKYLPLKQNTRKFTIVGVDPGTTVGIAVLSLDGELLFLKSCRSISHDETVKTIAKYGKPVVVATDVTPTPSAVEKIRRSFNAVIGSPGEQIASEEKIALARSFNFSYSNDHERDALSAALFALKSYRTIFEKIDKKAPPNCDVDKVRTYVIQGCSVDEAIEKAVFSVNTGLHKSGNVRKESETESDDESRQMAENLKRKNKEINELMEYVLELKDEIAKKDQRISKLELMVNKLRTNAYKEIKKDKEIKIRNSKISRLKKELKQVKKSLHQSYKHSQKLKKIRKMEIKGEGMPVKVISAFTKEDISATRESYGLKAGDIVYLEDPSGGGAMTASILIDAGIRAVIVPDELSYAAQSSFLKSKIPVIKDIPLQRADDFAIVDPEILEKAILEWEEYEQEMRAAEEEQKLQFLIDEYRSKRKRGLV</sequence>
<dbReference type="GeneID" id="10822302"/>
<dbReference type="RefSeq" id="WP_013897996.1">
    <property type="nucleotide sequence ID" value="NC_015676.1"/>
</dbReference>
<accession>F7XK92</accession>
<dbReference type="PANTHER" id="PTHR40707:SF1">
    <property type="entry name" value="DUF460 DOMAIN-CONTAINING PROTEIN"/>
    <property type="match status" value="1"/>
</dbReference>
<dbReference type="HOGENOM" id="CLU_027052_1_0_2"/>
<organism evidence="2 3">
    <name type="scientific">Methanosalsum zhilinae (strain DSM 4017 / NBRC 107636 / OCM 62 / WeN5)</name>
    <name type="common">Methanohalophilus zhilinae</name>
    <dbReference type="NCBI Taxonomy" id="679901"/>
    <lineage>
        <taxon>Archaea</taxon>
        <taxon>Methanobacteriati</taxon>
        <taxon>Methanobacteriota</taxon>
        <taxon>Stenosarchaea group</taxon>
        <taxon>Methanomicrobia</taxon>
        <taxon>Methanosarcinales</taxon>
        <taxon>Methanosarcinaceae</taxon>
        <taxon>Methanosalsum</taxon>
    </lineage>
</organism>
<evidence type="ECO:0000313" key="2">
    <source>
        <dbReference type="EMBL" id="AEH60557.1"/>
    </source>
</evidence>
<evidence type="ECO:0000256" key="1">
    <source>
        <dbReference type="SAM" id="Coils"/>
    </source>
</evidence>
<dbReference type="AlphaFoldDB" id="F7XK92"/>
<protein>
    <recommendedName>
        <fullName evidence="4">DUF460 domain-containing protein</fullName>
    </recommendedName>
</protein>
<evidence type="ECO:0000313" key="3">
    <source>
        <dbReference type="Proteomes" id="UP000006622"/>
    </source>
</evidence>
<gene>
    <name evidence="2" type="ordered locus">Mzhil_0690</name>
</gene>
<reference evidence="2" key="1">
    <citation type="submission" date="2010-07" db="EMBL/GenBank/DDBJ databases">
        <title>The complete genome of Methanosalsum zhilinae DSM 4017.</title>
        <authorList>
            <consortium name="US DOE Joint Genome Institute (JGI-PGF)"/>
            <person name="Lucas S."/>
            <person name="Copeland A."/>
            <person name="Lapidus A."/>
            <person name="Glavina del Rio T."/>
            <person name="Dalin E."/>
            <person name="Tice H."/>
            <person name="Bruce D."/>
            <person name="Goodwin L."/>
            <person name="Pitluck S."/>
            <person name="Kyrpides N."/>
            <person name="Mavromatis K."/>
            <person name="Ovchinnikova G."/>
            <person name="Daligault H."/>
            <person name="Detter J.C."/>
            <person name="Han C."/>
            <person name="Tapia R."/>
            <person name="Larimer F."/>
            <person name="Land M."/>
            <person name="Hauser L."/>
            <person name="Markowitz V."/>
            <person name="Cheng J.-F."/>
            <person name="Hugenholtz P."/>
            <person name="Woyke T."/>
            <person name="Wu D."/>
            <person name="Spring S."/>
            <person name="Schueler E."/>
            <person name="Brambilla E."/>
            <person name="Klenk H.-P."/>
            <person name="Eisen J.A."/>
        </authorList>
    </citation>
    <scope>NUCLEOTIDE SEQUENCE</scope>
    <source>
        <strain evidence="2">DSM 4017</strain>
    </source>
</reference>
<dbReference type="Proteomes" id="UP000006622">
    <property type="component" value="Chromosome"/>
</dbReference>
<dbReference type="OrthoDB" id="15228at2157"/>
<feature type="coiled-coil region" evidence="1">
    <location>
        <begin position="620"/>
        <end position="656"/>
    </location>
</feature>
<feature type="coiled-coil region" evidence="1">
    <location>
        <begin position="431"/>
        <end position="472"/>
    </location>
</feature>
<proteinExistence type="predicted"/>
<keyword evidence="1" id="KW-0175">Coiled coil</keyword>
<dbReference type="PANTHER" id="PTHR40707">
    <property type="entry name" value="POSSIBLE NUCLEASE OF RNASE H FOLD, RUVC/YQGF FAMILY"/>
    <property type="match status" value="1"/>
</dbReference>
<dbReference type="InterPro" id="IPR007408">
    <property type="entry name" value="DUF460"/>
</dbReference>
<dbReference type="Pfam" id="PF04312">
    <property type="entry name" value="DUF460"/>
    <property type="match status" value="1"/>
</dbReference>
<dbReference type="STRING" id="679901.Mzhil_0690"/>
<evidence type="ECO:0008006" key="4">
    <source>
        <dbReference type="Google" id="ProtNLM"/>
    </source>
</evidence>
<keyword evidence="3" id="KW-1185">Reference proteome</keyword>